<gene>
    <name evidence="2" type="ORF">CEE36_01995</name>
</gene>
<dbReference type="Gene3D" id="2.60.40.4070">
    <property type="match status" value="1"/>
</dbReference>
<feature type="chain" id="PRO_5021723178" description="Secretion system C-terminal sorting domain-containing protein" evidence="1">
    <location>
        <begin position="18"/>
        <end position="551"/>
    </location>
</feature>
<dbReference type="Proteomes" id="UP000317778">
    <property type="component" value="Unassembled WGS sequence"/>
</dbReference>
<feature type="signal peptide" evidence="1">
    <location>
        <begin position="1"/>
        <end position="17"/>
    </location>
</feature>
<evidence type="ECO:0000256" key="1">
    <source>
        <dbReference type="SAM" id="SignalP"/>
    </source>
</evidence>
<proteinExistence type="predicted"/>
<accession>A0A532V9S2</accession>
<evidence type="ECO:0000313" key="3">
    <source>
        <dbReference type="Proteomes" id="UP000317778"/>
    </source>
</evidence>
<evidence type="ECO:0000313" key="2">
    <source>
        <dbReference type="EMBL" id="TKJ43911.1"/>
    </source>
</evidence>
<protein>
    <recommendedName>
        <fullName evidence="4">Secretion system C-terminal sorting domain-containing protein</fullName>
    </recommendedName>
</protein>
<sequence>MRQLSLILILTSLMLAAAPSGELTREPSLSKSLSGEVTDEPAAWWLVWWTGVGNVSDFLVSNAMQGGVFARHPDDEHEYQGLPAYTGWYPVTRGRNAEYPANSEQFYLYAMGFWFGAIYPYVDTLTGDTTWIANVSKAAYESDIGAMAVPEMRDAGGYNDISNRGLYFSDMLIPEGDEFEGVGDNLFVQPGETPEPYQVLWPFADTMLNKNRPPDEQLDPSKGDIVSDEDTYAVGGDWIPVDSATTIWILTTGSYDGLGLGIRAEQRTYSWNRGVLANAIVLNYKIRNMNDFSLKAPYFSYFADPDIGEGGSVPGDEGFWDDMIGFDRDRNLGYAYDANGSEPGWSTPVGYIGAVLLETPGDEGLTGFETWPNGHDIDKLGQDSLKYAYMTSTDFVTRENPDDVRMLLNSGPYPDLAPGNEYDFTLTVVVGQTLAELQANVDSVRAAFDRGFSEKVDVEEESVSASLGLTLSDPIVFSDLLKLRYSLPNASGIDLALFDASGRRVETLKQGYASAGEGKIIWDASTVPSGVYFVRLSASGQSCTERVLIIR</sequence>
<dbReference type="AlphaFoldDB" id="A0A532V9S2"/>
<dbReference type="NCBIfam" id="TIGR04183">
    <property type="entry name" value="Por_Secre_tail"/>
    <property type="match status" value="1"/>
</dbReference>
<comment type="caution">
    <text evidence="2">The sequence shown here is derived from an EMBL/GenBank/DDBJ whole genome shotgun (WGS) entry which is preliminary data.</text>
</comment>
<organism evidence="2 3">
    <name type="scientific">candidate division TA06 bacterium B3_TA06</name>
    <dbReference type="NCBI Taxonomy" id="2012487"/>
    <lineage>
        <taxon>Bacteria</taxon>
        <taxon>Bacteria division TA06</taxon>
    </lineage>
</organism>
<reference evidence="2 3" key="1">
    <citation type="submission" date="2017-06" db="EMBL/GenBank/DDBJ databases">
        <title>Novel microbial phyla capable of carbon fixation and sulfur reduction in deep-sea sediments.</title>
        <authorList>
            <person name="Huang J."/>
            <person name="Baker B."/>
            <person name="Wang Y."/>
        </authorList>
    </citation>
    <scope>NUCLEOTIDE SEQUENCE [LARGE SCALE GENOMIC DNA]</scope>
    <source>
        <strain evidence="2">B3_TA06</strain>
    </source>
</reference>
<dbReference type="EMBL" id="NJBO01000002">
    <property type="protein sequence ID" value="TKJ43911.1"/>
    <property type="molecule type" value="Genomic_DNA"/>
</dbReference>
<evidence type="ECO:0008006" key="4">
    <source>
        <dbReference type="Google" id="ProtNLM"/>
    </source>
</evidence>
<dbReference type="InterPro" id="IPR026444">
    <property type="entry name" value="Secre_tail"/>
</dbReference>
<name>A0A532V9S2_UNCT6</name>
<keyword evidence="1" id="KW-0732">Signal</keyword>